<keyword evidence="9" id="KW-0175">Coiled coil</keyword>
<comment type="subunit">
    <text evidence="13">Subunit of dynactin, a multiprotein complex part of a tripartite complex with dynein and a adapter, such as BICDL1, BICD2 or HOOK3. The dynactin complex is built around ACTR1A/ACTB filament and consists of an actin-related filament composed of a shoulder domain, a pointed end and a barbed end. Its length is defined by its flexible shoulder domain. The soulder is composed of 2 DCTN1 subunits, 4 DCTN2 and 2 DCTN3. The 4 DCNT2 (via N-terminus) bind the ACTR1A filament and act as molecular rulers to determine the length. The pointed end is important for binding dynein-dynactin cargo adapters. Consists of 4 subunits: ACTR10, DCNT4, DCTN5 and DCTN6. The barbed end is composed of a CAPZA1:CAPZB heterodimers, which binds ACTR1A/ACTB filament and dynactin and stabilizes dynactin. Interacts with ATP7B, but not ATP7A, in a copper-dependent manner. Interacts with ANK2; this interaction is required for localization at costameres. Interacts with N4BP2L1.</text>
</comment>
<evidence type="ECO:0000256" key="13">
    <source>
        <dbReference type="ARBA" id="ARBA00093507"/>
    </source>
</evidence>
<dbReference type="HOGENOM" id="CLU_023311_0_0_1"/>
<keyword evidence="8" id="KW-0007">Acetylation</keyword>
<dbReference type="RefSeq" id="XP_013245165.1">
    <property type="nucleotide sequence ID" value="XM_013389711.1"/>
</dbReference>
<keyword evidence="6" id="KW-0597">Phosphoprotein</keyword>
<comment type="subcellular location">
    <subcellularLocation>
        <location evidence="1">Cytoplasm</location>
        <location evidence="1">Cytoskeleton</location>
        <location evidence="1">Microtubule organizing center</location>
        <location evidence="1">Centrosome</location>
    </subcellularLocation>
    <subcellularLocation>
        <location evidence="2">Cytoplasm</location>
        <location evidence="2">Cytoskeleton</location>
        <location evidence="2">Stress fiber</location>
    </subcellularLocation>
    <subcellularLocation>
        <location evidence="3">Cytoplasm</location>
        <location evidence="3">Myofibril</location>
    </subcellularLocation>
</comment>
<proteinExistence type="inferred from homology"/>
<feature type="region of interest" description="Disordered" evidence="14">
    <location>
        <begin position="680"/>
        <end position="722"/>
    </location>
</feature>
<evidence type="ECO:0000256" key="1">
    <source>
        <dbReference type="ARBA" id="ARBA00004300"/>
    </source>
</evidence>
<dbReference type="PANTHER" id="PTHR13034:SF2">
    <property type="entry name" value="DYNACTIN SUBUNIT 4"/>
    <property type="match status" value="1"/>
</dbReference>
<dbReference type="OrthoDB" id="283815at2759"/>
<evidence type="ECO:0000256" key="5">
    <source>
        <dbReference type="ARBA" id="ARBA00022499"/>
    </source>
</evidence>
<evidence type="ECO:0000256" key="10">
    <source>
        <dbReference type="ARBA" id="ARBA00023212"/>
    </source>
</evidence>
<dbReference type="InParanoid" id="A0A066WMS8"/>
<dbReference type="Pfam" id="PF05502">
    <property type="entry name" value="Dynactin_p62"/>
    <property type="match status" value="2"/>
</dbReference>
<dbReference type="InterPro" id="IPR008603">
    <property type="entry name" value="DCTN4"/>
</dbReference>
<gene>
    <name evidence="15" type="ORF">K437DRAFT_272521</name>
</gene>
<organism evidence="15 16">
    <name type="scientific">Tilletiaria anomala (strain ATCC 24038 / CBS 436.72 / UBC 951)</name>
    <dbReference type="NCBI Taxonomy" id="1037660"/>
    <lineage>
        <taxon>Eukaryota</taxon>
        <taxon>Fungi</taxon>
        <taxon>Dikarya</taxon>
        <taxon>Basidiomycota</taxon>
        <taxon>Ustilaginomycotina</taxon>
        <taxon>Exobasidiomycetes</taxon>
        <taxon>Georgefischeriales</taxon>
        <taxon>Tilletiariaceae</taxon>
        <taxon>Tilletiaria</taxon>
    </lineage>
</organism>
<keyword evidence="4" id="KW-0963">Cytoplasm</keyword>
<dbReference type="GO" id="GO:0001725">
    <property type="term" value="C:stress fiber"/>
    <property type="evidence" value="ECO:0007669"/>
    <property type="project" value="UniProtKB-SubCell"/>
</dbReference>
<feature type="compositionally biased region" description="Acidic residues" evidence="14">
    <location>
        <begin position="549"/>
        <end position="574"/>
    </location>
</feature>
<reference evidence="15 16" key="1">
    <citation type="submission" date="2014-05" db="EMBL/GenBank/DDBJ databases">
        <title>Draft genome sequence of a rare smut relative, Tilletiaria anomala UBC 951.</title>
        <authorList>
            <consortium name="DOE Joint Genome Institute"/>
            <person name="Toome M."/>
            <person name="Kuo A."/>
            <person name="Henrissat B."/>
            <person name="Lipzen A."/>
            <person name="Tritt A."/>
            <person name="Yoshinaga Y."/>
            <person name="Zane M."/>
            <person name="Barry K."/>
            <person name="Grigoriev I.V."/>
            <person name="Spatafora J.W."/>
            <person name="Aimea M.C."/>
        </authorList>
    </citation>
    <scope>NUCLEOTIDE SEQUENCE [LARGE SCALE GENOMIC DNA]</scope>
    <source>
        <strain evidence="15 16">UBC 951</strain>
    </source>
</reference>
<evidence type="ECO:0000256" key="3">
    <source>
        <dbReference type="ARBA" id="ARBA00004657"/>
    </source>
</evidence>
<evidence type="ECO:0000256" key="4">
    <source>
        <dbReference type="ARBA" id="ARBA00022490"/>
    </source>
</evidence>
<keyword evidence="10" id="KW-0206">Cytoskeleton</keyword>
<keyword evidence="16" id="KW-1185">Reference proteome</keyword>
<dbReference type="GeneID" id="25266358"/>
<sequence>MAPRVLYFCPCTLAADLSSAEPSLQAGPSAPASLDASPSKAASERPSGPVQGKRATTVVDAIPPLPCYDRAAQYSHFTLENLYFCEECDQIKCKRCTTAEVSSYYCSVCLFDAQAANVKADRNRCSRSCFLCPSCSHSLQVVGMVPNNSADQPKLAQGEAPFFMSCSFCRWDSKEIGMTFERSSGLSLQLQRKDEQSYDFLELQHLIQHFDTFYKAQGVSESHPSSNELSSRQRAALSAAAKSSKLLRDVPILSSETHSRYMLGTNRYKQSDQPRAAPDDISDYRTVTSYNSGRDPAQPDSLGVIGRAEDFKERWLSQNTNFANTTTLGQKWATSSQQSVRTRELRPLRAPLKTKLTKRCTDCSHILIRPDVKATTPRFKIKLVAVNFLPAIQVLVAPMQAAAAGDEQRASTSGRGNDAASRIGKRMSMMGLYGTRRPQNFITSSGRGDTSSILGTRSTTAVDPERLQPGRTYRFECTFSNPLEDAMKVRISVVKPAYTMGNAADASSTEQSAWQVAPTTSQFELAASSMLNIDDEEELLGDSRRSGADDDDDDDEFDDDDDLLDEADEDDLSDAEGAGRKQGRLGGEKGRKRRNRNGGIIRKVGNTTTIGLDAVLGKEAAGDIEVAMRVTFSYEGIDDQGGPTTGSAPNGEDSLKSFTFWTAIRLGFCVDRAALRKAFPTSAHDSVSAQRHVSREAAESSAEGLPTPSDTVSTLDTIRAAT</sequence>
<evidence type="ECO:0000256" key="8">
    <source>
        <dbReference type="ARBA" id="ARBA00022990"/>
    </source>
</evidence>
<dbReference type="AlphaFoldDB" id="A0A066WMS8"/>
<dbReference type="STRING" id="1037660.A0A066WMS8"/>
<dbReference type="OMA" id="CGYCMWT"/>
<name>A0A066WMS8_TILAU</name>
<dbReference type="EMBL" id="JMSN01000011">
    <property type="protein sequence ID" value="KDN52304.1"/>
    <property type="molecule type" value="Genomic_DNA"/>
</dbReference>
<dbReference type="Proteomes" id="UP000027361">
    <property type="component" value="Unassembled WGS sequence"/>
</dbReference>
<feature type="region of interest" description="Disordered" evidence="14">
    <location>
        <begin position="540"/>
        <end position="600"/>
    </location>
</feature>
<dbReference type="GO" id="GO:0005869">
    <property type="term" value="C:dynactin complex"/>
    <property type="evidence" value="ECO:0007669"/>
    <property type="project" value="InterPro"/>
</dbReference>
<evidence type="ECO:0000313" key="16">
    <source>
        <dbReference type="Proteomes" id="UP000027361"/>
    </source>
</evidence>
<protein>
    <recommendedName>
        <fullName evidence="12">Dynactin subunit 4</fullName>
    </recommendedName>
</protein>
<evidence type="ECO:0000256" key="7">
    <source>
        <dbReference type="ARBA" id="ARBA00022843"/>
    </source>
</evidence>
<evidence type="ECO:0000256" key="12">
    <source>
        <dbReference type="ARBA" id="ARBA00034864"/>
    </source>
</evidence>
<keyword evidence="5" id="KW-1017">Isopeptide bond</keyword>
<evidence type="ECO:0000256" key="9">
    <source>
        <dbReference type="ARBA" id="ARBA00023054"/>
    </source>
</evidence>
<feature type="compositionally biased region" description="Low complexity" evidence="14">
    <location>
        <begin position="26"/>
        <end position="41"/>
    </location>
</feature>
<accession>A0A066WMS8</accession>
<dbReference type="PANTHER" id="PTHR13034">
    <property type="entry name" value="DYNACTIN P62 SUBUNIT"/>
    <property type="match status" value="1"/>
</dbReference>
<comment type="similarity">
    <text evidence="11">Belongs to the dynactin subunit 4 family.</text>
</comment>
<feature type="region of interest" description="Disordered" evidence="14">
    <location>
        <begin position="24"/>
        <end position="55"/>
    </location>
</feature>
<comment type="caution">
    <text evidence="15">The sequence shown here is derived from an EMBL/GenBank/DDBJ whole genome shotgun (WGS) entry which is preliminary data.</text>
</comment>
<evidence type="ECO:0000256" key="14">
    <source>
        <dbReference type="SAM" id="MobiDB-lite"/>
    </source>
</evidence>
<keyword evidence="7" id="KW-0832">Ubl conjugation</keyword>
<evidence type="ECO:0000256" key="11">
    <source>
        <dbReference type="ARBA" id="ARBA00034776"/>
    </source>
</evidence>
<evidence type="ECO:0000313" key="15">
    <source>
        <dbReference type="EMBL" id="KDN52304.1"/>
    </source>
</evidence>
<evidence type="ECO:0000256" key="2">
    <source>
        <dbReference type="ARBA" id="ARBA00004529"/>
    </source>
</evidence>
<evidence type="ECO:0000256" key="6">
    <source>
        <dbReference type="ARBA" id="ARBA00022553"/>
    </source>
</evidence>